<name>A0ABN9PJD7_9DINO</name>
<dbReference type="InterPro" id="IPR036691">
    <property type="entry name" value="Endo/exonu/phosph_ase_sf"/>
</dbReference>
<feature type="compositionally biased region" description="Basic and acidic residues" evidence="1">
    <location>
        <begin position="566"/>
        <end position="577"/>
    </location>
</feature>
<feature type="region of interest" description="Disordered" evidence="1">
    <location>
        <begin position="221"/>
        <end position="257"/>
    </location>
</feature>
<protein>
    <submittedName>
        <fullName evidence="2">Uncharacterized protein</fullName>
    </submittedName>
</protein>
<feature type="region of interest" description="Disordered" evidence="1">
    <location>
        <begin position="541"/>
        <end position="577"/>
    </location>
</feature>
<sequence>NAPWIRSEHSRAPWANAEKSEWSTPAWSPASKDWPPLPSKAEPAQLLQQYLKMAGLSSDSTALELAHQFEEAAERVKPKPKAKCPYVVLREATSLCAQKQAKLAKASKQLISAEAWLEECKGRQLVAAEELFEADQARLVAQKATQGGGGAGVRAEASATPEVGEATPIFGVDPQLFQDLDDYEEEDKQKLLQFQKEPDDIATQAKAREQQFKELLASAKQALRAPRKRRRAEGGQARADEAEGAASEAAPASPSGPLAVARSPLKVLLLVVALLLSLMPPTSAGSTGAPVAYATVFYSNITEWGPQARRFPTEKFYDHSVVALVETHQGANALPQLETDLDKDGWQLSSTPARLSGRSESGLSGGEWILTRKFVASSSFQRMRAAARAEGRQGPCKGFVPLTLHLKTGNVVVIAAYLQPGLEFRGINNGIMVALASSPRALADPWLVVADWNCEPPGLVVSGWVQQLQARVEVPLNCKVTCDKGPGSLYDYVLASRTCPVLPLHAVQSAPWKTHCGILITIKGARVERWVSKLVAPKALPTAMRPRAQPQPDSKRQRRRAAALQRRSEALPEDLHEGFVASQAALATSEHQE</sequence>
<proteinExistence type="predicted"/>
<dbReference type="Proteomes" id="UP001189429">
    <property type="component" value="Unassembled WGS sequence"/>
</dbReference>
<keyword evidence="3" id="KW-1185">Reference proteome</keyword>
<comment type="caution">
    <text evidence="2">The sequence shown here is derived from an EMBL/GenBank/DDBJ whole genome shotgun (WGS) entry which is preliminary data.</text>
</comment>
<gene>
    <name evidence="2" type="ORF">PCOR1329_LOCUS3364</name>
</gene>
<evidence type="ECO:0000256" key="1">
    <source>
        <dbReference type="SAM" id="MobiDB-lite"/>
    </source>
</evidence>
<feature type="region of interest" description="Disordered" evidence="1">
    <location>
        <begin position="1"/>
        <end position="39"/>
    </location>
</feature>
<evidence type="ECO:0000313" key="2">
    <source>
        <dbReference type="EMBL" id="CAK0792919.1"/>
    </source>
</evidence>
<feature type="non-terminal residue" evidence="2">
    <location>
        <position position="1"/>
    </location>
</feature>
<feature type="non-terminal residue" evidence="2">
    <location>
        <position position="593"/>
    </location>
</feature>
<accession>A0ABN9PJD7</accession>
<dbReference type="EMBL" id="CAUYUJ010000865">
    <property type="protein sequence ID" value="CAK0792919.1"/>
    <property type="molecule type" value="Genomic_DNA"/>
</dbReference>
<feature type="compositionally biased region" description="Basic and acidic residues" evidence="1">
    <location>
        <begin position="1"/>
        <end position="11"/>
    </location>
</feature>
<organism evidence="2 3">
    <name type="scientific">Prorocentrum cordatum</name>
    <dbReference type="NCBI Taxonomy" id="2364126"/>
    <lineage>
        <taxon>Eukaryota</taxon>
        <taxon>Sar</taxon>
        <taxon>Alveolata</taxon>
        <taxon>Dinophyceae</taxon>
        <taxon>Prorocentrales</taxon>
        <taxon>Prorocentraceae</taxon>
        <taxon>Prorocentrum</taxon>
    </lineage>
</organism>
<evidence type="ECO:0000313" key="3">
    <source>
        <dbReference type="Proteomes" id="UP001189429"/>
    </source>
</evidence>
<feature type="compositionally biased region" description="Low complexity" evidence="1">
    <location>
        <begin position="244"/>
        <end position="257"/>
    </location>
</feature>
<reference evidence="2" key="1">
    <citation type="submission" date="2023-10" db="EMBL/GenBank/DDBJ databases">
        <authorList>
            <person name="Chen Y."/>
            <person name="Shah S."/>
            <person name="Dougan E. K."/>
            <person name="Thang M."/>
            <person name="Chan C."/>
        </authorList>
    </citation>
    <scope>NUCLEOTIDE SEQUENCE [LARGE SCALE GENOMIC DNA]</scope>
</reference>
<dbReference type="SUPFAM" id="SSF56219">
    <property type="entry name" value="DNase I-like"/>
    <property type="match status" value="1"/>
</dbReference>